<dbReference type="InterPro" id="IPR012337">
    <property type="entry name" value="RNaseH-like_sf"/>
</dbReference>
<dbReference type="Gene3D" id="3.30.420.10">
    <property type="entry name" value="Ribonuclease H-like superfamily/Ribonuclease H"/>
    <property type="match status" value="1"/>
</dbReference>
<dbReference type="Pfam" id="PF13683">
    <property type="entry name" value="rve_3"/>
    <property type="match status" value="1"/>
</dbReference>
<keyword evidence="6" id="KW-1185">Reference proteome</keyword>
<dbReference type="InterPro" id="IPR025948">
    <property type="entry name" value="HTH-like_dom"/>
</dbReference>
<dbReference type="Proteomes" id="UP000019226">
    <property type="component" value="Chromosome"/>
</dbReference>
<dbReference type="Pfam" id="PF13276">
    <property type="entry name" value="HTH_21"/>
    <property type="match status" value="1"/>
</dbReference>
<organism evidence="3 6">
    <name type="scientific">Corynebacterium casei LMG S-19264</name>
    <dbReference type="NCBI Taxonomy" id="1285583"/>
    <lineage>
        <taxon>Bacteria</taxon>
        <taxon>Bacillati</taxon>
        <taxon>Actinomycetota</taxon>
        <taxon>Actinomycetes</taxon>
        <taxon>Mycobacteriales</taxon>
        <taxon>Corynebacteriaceae</taxon>
        <taxon>Corynebacterium</taxon>
    </lineage>
</organism>
<proteinExistence type="predicted"/>
<comment type="function">
    <text evidence="1">Involved in the transposition of the insertion sequence.</text>
</comment>
<protein>
    <submittedName>
        <fullName evidence="3">Transposase IS3/IS911 family protein</fullName>
    </submittedName>
</protein>
<reference evidence="3" key="2">
    <citation type="journal article" date="2014" name="Int. J. Syst. Evol. Microbiol.">
        <title>Complete genome sequence of Corynebacterium casei LMG S-19264T (=DSM 44701T), isolated from a smear-ripened cheese.</title>
        <authorList>
            <consortium name="US DOE Joint Genome Institute (JGI-PGF)"/>
            <person name="Walter F."/>
            <person name="Albersmeier A."/>
            <person name="Kalinowski J."/>
            <person name="Ruckert C."/>
        </authorList>
    </citation>
    <scope>NUCLEOTIDE SEQUENCE</scope>
    <source>
        <strain evidence="3">LMG S-19264</strain>
    </source>
</reference>
<dbReference type="InterPro" id="IPR036397">
    <property type="entry name" value="RNaseH_sf"/>
</dbReference>
<dbReference type="EMBL" id="CP004350">
    <property type="protein sequence ID" value="AHI19349.1"/>
    <property type="molecule type" value="Genomic_DNA"/>
</dbReference>
<dbReference type="InterPro" id="IPR048020">
    <property type="entry name" value="Transpos_IS3"/>
</dbReference>
<evidence type="ECO:0000313" key="6">
    <source>
        <dbReference type="Proteomes" id="UP000019226"/>
    </source>
</evidence>
<sequence>MDVLGLSQRRACLIVGVARSSFQRAHKHAKDVVTFDKYAELRQWLHTWAAQNPRWGYRRAWIKTKEEGFDVGRDVVRRVWRQENLRVPSRKRSKPKTLADPTPRVEPAACPNDVWALDFQFDSDYHGRSIKVCNVMDEFTREHVGFTADSTIDAAAVVELLDVIACERGQRPRVVRMDNGPEFISKTLQSWAAEEETVQAFIPPGQPWHNGFVESLHNRMRDELFEQECFLDLEHARYCIGQWCHRYNTYHPHSALGFIPPEEFKKQFLSKVA</sequence>
<dbReference type="PROSITE" id="PS50994">
    <property type="entry name" value="INTEGRASE"/>
    <property type="match status" value="1"/>
</dbReference>
<feature type="domain" description="Integrase catalytic" evidence="2">
    <location>
        <begin position="107"/>
        <end position="268"/>
    </location>
</feature>
<reference evidence="6" key="1">
    <citation type="submission" date="2013-02" db="EMBL/GenBank/DDBJ databases">
        <title>The complete genome sequence of Corynebacterium casei LMG S-19264 (=DSM 44701).</title>
        <authorList>
            <person name="Ruckert C."/>
            <person name="Albersmeier A."/>
            <person name="Kalinowski J."/>
        </authorList>
    </citation>
    <scope>NUCLEOTIDE SEQUENCE [LARGE SCALE GENOMIC DNA]</scope>
    <source>
        <strain evidence="6">LMG S-19264</strain>
    </source>
</reference>
<evidence type="ECO:0000313" key="3">
    <source>
        <dbReference type="EMBL" id="AHI19349.1"/>
    </source>
</evidence>
<evidence type="ECO:0000259" key="2">
    <source>
        <dbReference type="PROSITE" id="PS50994"/>
    </source>
</evidence>
<dbReference type="SUPFAM" id="SSF53098">
    <property type="entry name" value="Ribonuclease H-like"/>
    <property type="match status" value="1"/>
</dbReference>
<evidence type="ECO:0000313" key="5">
    <source>
        <dbReference type="EMBL" id="AHI19570.1"/>
    </source>
</evidence>
<accession>A0ABM5PN83</accession>
<evidence type="ECO:0000313" key="4">
    <source>
        <dbReference type="EMBL" id="AHI19495.1"/>
    </source>
</evidence>
<dbReference type="InterPro" id="IPR001584">
    <property type="entry name" value="Integrase_cat-core"/>
</dbReference>
<dbReference type="PANTHER" id="PTHR47515">
    <property type="entry name" value="LOW CALCIUM RESPONSE LOCUS PROTEIN T"/>
    <property type="match status" value="1"/>
</dbReference>
<gene>
    <name evidence="3" type="ORF">CCASEI_03855</name>
    <name evidence="4" type="ORF">CCASEI_04585</name>
    <name evidence="5" type="ORF">CCASEI_04970</name>
</gene>
<dbReference type="PANTHER" id="PTHR47515:SF1">
    <property type="entry name" value="BLR2054 PROTEIN"/>
    <property type="match status" value="1"/>
</dbReference>
<name>A0ABM5PN83_9CORY</name>
<dbReference type="EMBL" id="CP004350">
    <property type="protein sequence ID" value="AHI19495.1"/>
    <property type="molecule type" value="Genomic_DNA"/>
</dbReference>
<evidence type="ECO:0000256" key="1">
    <source>
        <dbReference type="ARBA" id="ARBA00002286"/>
    </source>
</evidence>
<dbReference type="EMBL" id="CP004350">
    <property type="protein sequence ID" value="AHI19570.1"/>
    <property type="molecule type" value="Genomic_DNA"/>
</dbReference>
<dbReference type="NCBIfam" id="NF033516">
    <property type="entry name" value="transpos_IS3"/>
    <property type="match status" value="1"/>
</dbReference>